<evidence type="ECO:0000256" key="11">
    <source>
        <dbReference type="SAM" id="Phobius"/>
    </source>
</evidence>
<evidence type="ECO:0000256" key="6">
    <source>
        <dbReference type="ARBA" id="ARBA00022801"/>
    </source>
</evidence>
<name>A0A1J4RSA1_9BACT</name>
<accession>A0A1J4RSA1</accession>
<keyword evidence="4" id="KW-0645">Protease</keyword>
<proteinExistence type="inferred from homology"/>
<dbReference type="SMART" id="SM00228">
    <property type="entry name" value="PDZ"/>
    <property type="match status" value="1"/>
</dbReference>
<dbReference type="InterPro" id="IPR008915">
    <property type="entry name" value="Peptidase_M50"/>
</dbReference>
<evidence type="ECO:0000256" key="1">
    <source>
        <dbReference type="ARBA" id="ARBA00001947"/>
    </source>
</evidence>
<sequence>MLLTTILFIFILGLLVFVHEIGHFAAAKIGGIKVEEFAFGFPPRIWSHKRGETRYAINAIPIGGYVKMLGETGESGSPRSFSKKKPLTRALVSVAGVIMNVILAWLILTLGFAIGMSPLVSAPSSIPGKIISTSVIVAGVEADSAASKVGLAQGDELLRGHGVGEADVTFTTATSLVDFTKSHAGKEVEIVYKRDGQESLASAALPENSETPLGVAVVENSLVTTPWYLAPIVAFREIVRIIQINFVFLGNFFKQLFSTGVVSKEVGGPVAIYVFTGMAARAGAMVMMQFIAILSVSLALINILPFPALDGGRLLFIILEKIFRRKVVKENVENIIHTVGFVLILLFAVLVTYKDIVNFIIKR</sequence>
<dbReference type="SUPFAM" id="SSF50156">
    <property type="entry name" value="PDZ domain-like"/>
    <property type="match status" value="1"/>
</dbReference>
<gene>
    <name evidence="13" type="ORF">AUJ40_00155</name>
</gene>
<comment type="subcellular location">
    <subcellularLocation>
        <location evidence="2">Membrane</location>
        <topology evidence="2">Multi-pass membrane protein</topology>
    </subcellularLocation>
</comment>
<comment type="caution">
    <text evidence="13">The sequence shown here is derived from an EMBL/GenBank/DDBJ whole genome shotgun (WGS) entry which is preliminary data.</text>
</comment>
<dbReference type="InterPro" id="IPR004387">
    <property type="entry name" value="Pept_M50_Zn"/>
</dbReference>
<evidence type="ECO:0000313" key="14">
    <source>
        <dbReference type="Proteomes" id="UP000182753"/>
    </source>
</evidence>
<comment type="cofactor">
    <cofactor evidence="1">
        <name>Zn(2+)</name>
        <dbReference type="ChEBI" id="CHEBI:29105"/>
    </cofactor>
</comment>
<dbReference type="Gene3D" id="2.30.42.10">
    <property type="match status" value="1"/>
</dbReference>
<keyword evidence="5 11" id="KW-0812">Transmembrane</keyword>
<feature type="transmembrane region" description="Helical" evidence="11">
    <location>
        <begin position="286"/>
        <end position="306"/>
    </location>
</feature>
<keyword evidence="9" id="KW-0482">Metalloprotease</keyword>
<evidence type="ECO:0000256" key="3">
    <source>
        <dbReference type="ARBA" id="ARBA00007931"/>
    </source>
</evidence>
<keyword evidence="6" id="KW-0378">Hydrolase</keyword>
<comment type="similarity">
    <text evidence="3">Belongs to the peptidase M50B family.</text>
</comment>
<feature type="transmembrane region" description="Helical" evidence="11">
    <location>
        <begin position="90"/>
        <end position="114"/>
    </location>
</feature>
<evidence type="ECO:0000256" key="10">
    <source>
        <dbReference type="ARBA" id="ARBA00023136"/>
    </source>
</evidence>
<feature type="transmembrane region" description="Helical" evidence="11">
    <location>
        <begin position="335"/>
        <end position="353"/>
    </location>
</feature>
<evidence type="ECO:0000256" key="4">
    <source>
        <dbReference type="ARBA" id="ARBA00022670"/>
    </source>
</evidence>
<keyword evidence="7" id="KW-0862">Zinc</keyword>
<evidence type="ECO:0000313" key="13">
    <source>
        <dbReference type="EMBL" id="OIN90275.1"/>
    </source>
</evidence>
<dbReference type="InterPro" id="IPR036034">
    <property type="entry name" value="PDZ_sf"/>
</dbReference>
<dbReference type="InterPro" id="IPR001478">
    <property type="entry name" value="PDZ"/>
</dbReference>
<dbReference type="AlphaFoldDB" id="A0A1J4RSA1"/>
<protein>
    <recommendedName>
        <fullName evidence="12">PDZ domain-containing protein</fullName>
    </recommendedName>
</protein>
<feature type="domain" description="PDZ" evidence="12">
    <location>
        <begin position="108"/>
        <end position="196"/>
    </location>
</feature>
<dbReference type="PANTHER" id="PTHR42837:SF2">
    <property type="entry name" value="MEMBRANE METALLOPROTEASE ARASP2, CHLOROPLASTIC-RELATED"/>
    <property type="match status" value="1"/>
</dbReference>
<evidence type="ECO:0000256" key="2">
    <source>
        <dbReference type="ARBA" id="ARBA00004141"/>
    </source>
</evidence>
<evidence type="ECO:0000259" key="12">
    <source>
        <dbReference type="SMART" id="SM00228"/>
    </source>
</evidence>
<dbReference type="GO" id="GO:0004222">
    <property type="term" value="F:metalloendopeptidase activity"/>
    <property type="evidence" value="ECO:0007669"/>
    <property type="project" value="InterPro"/>
</dbReference>
<keyword evidence="8 11" id="KW-1133">Transmembrane helix</keyword>
<dbReference type="CDD" id="cd06163">
    <property type="entry name" value="S2P-M50_PDZ_RseP-like"/>
    <property type="match status" value="1"/>
</dbReference>
<organism evidence="13 14">
    <name type="scientific">Candidatus Berkelbacteria bacterium CG1_02_42_45</name>
    <dbReference type="NCBI Taxonomy" id="1805036"/>
    <lineage>
        <taxon>Bacteria</taxon>
        <taxon>Candidatus Berkelbacteria</taxon>
    </lineage>
</organism>
<dbReference type="GO" id="GO:0016020">
    <property type="term" value="C:membrane"/>
    <property type="evidence" value="ECO:0007669"/>
    <property type="project" value="UniProtKB-SubCell"/>
</dbReference>
<keyword evidence="10 11" id="KW-0472">Membrane</keyword>
<dbReference type="Proteomes" id="UP000182753">
    <property type="component" value="Unassembled WGS sequence"/>
</dbReference>
<dbReference type="PANTHER" id="PTHR42837">
    <property type="entry name" value="REGULATOR OF SIGMA-E PROTEASE RSEP"/>
    <property type="match status" value="1"/>
</dbReference>
<evidence type="ECO:0000256" key="8">
    <source>
        <dbReference type="ARBA" id="ARBA00022989"/>
    </source>
</evidence>
<evidence type="ECO:0000256" key="9">
    <source>
        <dbReference type="ARBA" id="ARBA00023049"/>
    </source>
</evidence>
<dbReference type="EMBL" id="MNUJ01000003">
    <property type="protein sequence ID" value="OIN90275.1"/>
    <property type="molecule type" value="Genomic_DNA"/>
</dbReference>
<evidence type="ECO:0000256" key="5">
    <source>
        <dbReference type="ARBA" id="ARBA00022692"/>
    </source>
</evidence>
<dbReference type="GO" id="GO:0006508">
    <property type="term" value="P:proteolysis"/>
    <property type="evidence" value="ECO:0007669"/>
    <property type="project" value="UniProtKB-KW"/>
</dbReference>
<dbReference type="Pfam" id="PF02163">
    <property type="entry name" value="Peptidase_M50"/>
    <property type="match status" value="1"/>
</dbReference>
<evidence type="ECO:0000256" key="7">
    <source>
        <dbReference type="ARBA" id="ARBA00022833"/>
    </source>
</evidence>
<reference evidence="13 14" key="1">
    <citation type="journal article" date="2016" name="Environ. Microbiol.">
        <title>Genomic resolution of a cold subsurface aquifer community provides metabolic insights for novel microbes adapted to high CO concentrations.</title>
        <authorList>
            <person name="Probst A.J."/>
            <person name="Castelle C.J."/>
            <person name="Singh A."/>
            <person name="Brown C.T."/>
            <person name="Anantharaman K."/>
            <person name="Sharon I."/>
            <person name="Hug L.A."/>
            <person name="Burstein D."/>
            <person name="Emerson J.B."/>
            <person name="Thomas B.C."/>
            <person name="Banfield J.F."/>
        </authorList>
    </citation>
    <scope>NUCLEOTIDE SEQUENCE [LARGE SCALE GENOMIC DNA]</scope>
    <source>
        <strain evidence="13">CG1_02_42_45</strain>
    </source>
</reference>